<reference evidence="2" key="1">
    <citation type="submission" date="2022-08" db="EMBL/GenBank/DDBJ databases">
        <title>Alicyclobacillus fastidiosus DSM 17978, complete genome.</title>
        <authorList>
            <person name="Wang Q."/>
            <person name="Cai R."/>
            <person name="Wang Z."/>
        </authorList>
    </citation>
    <scope>NUCLEOTIDE SEQUENCE</scope>
    <source>
        <strain evidence="2">DSM 17978</strain>
    </source>
</reference>
<dbReference type="CDD" id="cd07726">
    <property type="entry name" value="ST1585-like_MBL-fold"/>
    <property type="match status" value="1"/>
</dbReference>
<dbReference type="PANTHER" id="PTHR42951:SF22">
    <property type="entry name" value="METALLO BETA-LACTAMASE SUPERFAMILY LIPOPROTEIN"/>
    <property type="match status" value="1"/>
</dbReference>
<organism evidence="2 3">
    <name type="scientific">Alicyclobacillus fastidiosus</name>
    <dbReference type="NCBI Taxonomy" id="392011"/>
    <lineage>
        <taxon>Bacteria</taxon>
        <taxon>Bacillati</taxon>
        <taxon>Bacillota</taxon>
        <taxon>Bacilli</taxon>
        <taxon>Bacillales</taxon>
        <taxon>Alicyclobacillaceae</taxon>
        <taxon>Alicyclobacillus</taxon>
    </lineage>
</organism>
<dbReference type="InterPro" id="IPR050855">
    <property type="entry name" value="NDM-1-like"/>
</dbReference>
<dbReference type="Proteomes" id="UP001164761">
    <property type="component" value="Chromosome"/>
</dbReference>
<dbReference type="PANTHER" id="PTHR42951">
    <property type="entry name" value="METALLO-BETA-LACTAMASE DOMAIN-CONTAINING"/>
    <property type="match status" value="1"/>
</dbReference>
<proteinExistence type="predicted"/>
<name>A0ABY6ZD37_9BACL</name>
<dbReference type="InterPro" id="IPR036866">
    <property type="entry name" value="RibonucZ/Hydroxyglut_hydro"/>
</dbReference>
<dbReference type="SMART" id="SM00849">
    <property type="entry name" value="Lactamase_B"/>
    <property type="match status" value="1"/>
</dbReference>
<sequence length="318" mass="35397">MQRPAFPQPVKMTDDIWQIDLMEQGLRYRTGAYVILDEKPTLIETGSANSHEALMAGLSAIGLSAHDLAYVVVTHVHLDHAGGAGQLIAKAPQAQLVVHPRGARHMADPSKLWAGATQVYGDKTEALFGGVVPVPTEHILVREHEETLSIGRRTLQFFDSPGHAKHHFTILSEVDRALFAGDAVGIRYPTEFTGFPFEFIAPSSSPIDFDPVAVHQTLDMLLTLPFDWVYHAHFGKSLKLEAIDHTRRLADAFAAVIERIYSPDIETQTVVAELRRLIADDLERQGKTALDLRVLDIDVVLDALGLVYYEKKRRERNN</sequence>
<dbReference type="InterPro" id="IPR001279">
    <property type="entry name" value="Metallo-B-lactamas"/>
</dbReference>
<dbReference type="RefSeq" id="WP_268004667.1">
    <property type="nucleotide sequence ID" value="NZ_CP104067.1"/>
</dbReference>
<accession>A0ABY6ZD37</accession>
<dbReference type="Pfam" id="PF00753">
    <property type="entry name" value="Lactamase_B"/>
    <property type="match status" value="1"/>
</dbReference>
<evidence type="ECO:0000313" key="2">
    <source>
        <dbReference type="EMBL" id="WAH40771.1"/>
    </source>
</evidence>
<protein>
    <submittedName>
        <fullName evidence="2">MBL fold metallo-hydrolase</fullName>
    </submittedName>
</protein>
<gene>
    <name evidence="2" type="ORF">NZD89_21110</name>
</gene>
<keyword evidence="3" id="KW-1185">Reference proteome</keyword>
<dbReference type="SUPFAM" id="SSF56281">
    <property type="entry name" value="Metallo-hydrolase/oxidoreductase"/>
    <property type="match status" value="1"/>
</dbReference>
<dbReference type="Gene3D" id="3.60.15.10">
    <property type="entry name" value="Ribonuclease Z/Hydroxyacylglutathione hydrolase-like"/>
    <property type="match status" value="1"/>
</dbReference>
<dbReference type="InterPro" id="IPR037482">
    <property type="entry name" value="ST1585_MBL-fold"/>
</dbReference>
<evidence type="ECO:0000313" key="3">
    <source>
        <dbReference type="Proteomes" id="UP001164761"/>
    </source>
</evidence>
<feature type="domain" description="Metallo-beta-lactamase" evidence="1">
    <location>
        <begin position="29"/>
        <end position="233"/>
    </location>
</feature>
<dbReference type="EMBL" id="CP104067">
    <property type="protein sequence ID" value="WAH40771.1"/>
    <property type="molecule type" value="Genomic_DNA"/>
</dbReference>
<evidence type="ECO:0000259" key="1">
    <source>
        <dbReference type="SMART" id="SM00849"/>
    </source>
</evidence>